<dbReference type="AlphaFoldDB" id="A0A8J2NF71"/>
<evidence type="ECO:0000256" key="1">
    <source>
        <dbReference type="SAM" id="MobiDB-lite"/>
    </source>
</evidence>
<feature type="region of interest" description="Disordered" evidence="1">
    <location>
        <begin position="1"/>
        <end position="32"/>
    </location>
</feature>
<proteinExistence type="predicted"/>
<accession>A0A8J2NF71</accession>
<feature type="non-terminal residue" evidence="2">
    <location>
        <position position="1"/>
    </location>
</feature>
<name>A0A8J2NF71_FUSEQ</name>
<gene>
    <name evidence="2" type="ORF">FEQUK3_LOCUS11567</name>
</gene>
<protein>
    <submittedName>
        <fullName evidence="2">Uncharacterized protein</fullName>
    </submittedName>
</protein>
<organism evidence="2 3">
    <name type="scientific">Fusarium equiseti</name>
    <name type="common">Fusarium scirpi</name>
    <dbReference type="NCBI Taxonomy" id="61235"/>
    <lineage>
        <taxon>Eukaryota</taxon>
        <taxon>Fungi</taxon>
        <taxon>Dikarya</taxon>
        <taxon>Ascomycota</taxon>
        <taxon>Pezizomycotina</taxon>
        <taxon>Sordariomycetes</taxon>
        <taxon>Hypocreomycetidae</taxon>
        <taxon>Hypocreales</taxon>
        <taxon>Nectriaceae</taxon>
        <taxon>Fusarium</taxon>
        <taxon>Fusarium incarnatum-equiseti species complex</taxon>
    </lineage>
</organism>
<comment type="caution">
    <text evidence="2">The sequence shown here is derived from an EMBL/GenBank/DDBJ whole genome shotgun (WGS) entry which is preliminary data.</text>
</comment>
<reference evidence="2" key="1">
    <citation type="submission" date="2021-05" db="EMBL/GenBank/DDBJ databases">
        <authorList>
            <person name="Khan N."/>
        </authorList>
    </citation>
    <scope>NUCLEOTIDE SEQUENCE</scope>
</reference>
<dbReference type="EMBL" id="CAJSTJ010000191">
    <property type="protein sequence ID" value="CAG7565851.1"/>
    <property type="molecule type" value="Genomic_DNA"/>
</dbReference>
<evidence type="ECO:0000313" key="2">
    <source>
        <dbReference type="EMBL" id="CAG7565851.1"/>
    </source>
</evidence>
<dbReference type="Proteomes" id="UP000693738">
    <property type="component" value="Unassembled WGS sequence"/>
</dbReference>
<evidence type="ECO:0000313" key="3">
    <source>
        <dbReference type="Proteomes" id="UP000693738"/>
    </source>
</evidence>
<sequence>RSDTDQMDSSPPAENLHPTKENSDATNTYLTPGYGISRRRRRASRYRNTPKILQKQLECGSEEIDVALHGPSFNWMNQEQAMQSCPELGCEHGHSWLCSIQRQLQETLATVLTKTVLCLNRQLRQVCCIGLMVAFGKHIRNLHLDQVDRYRFLHLTTQQTIPDLKLVESADEGHATRKPIEIAATHQPIIRARYRSCRLR</sequence>